<feature type="domain" description="AAA+ ATPase" evidence="3">
    <location>
        <begin position="65"/>
        <end position="248"/>
    </location>
</feature>
<evidence type="ECO:0000313" key="4">
    <source>
        <dbReference type="EMBL" id="KAF9592978.1"/>
    </source>
</evidence>
<dbReference type="InterPro" id="IPR006083">
    <property type="entry name" value="PRK/URK"/>
</dbReference>
<feature type="transmembrane region" description="Helical" evidence="2">
    <location>
        <begin position="968"/>
        <end position="987"/>
    </location>
</feature>
<organism evidence="4 5">
    <name type="scientific">Coptis chinensis</name>
    <dbReference type="NCBI Taxonomy" id="261450"/>
    <lineage>
        <taxon>Eukaryota</taxon>
        <taxon>Viridiplantae</taxon>
        <taxon>Streptophyta</taxon>
        <taxon>Embryophyta</taxon>
        <taxon>Tracheophyta</taxon>
        <taxon>Spermatophyta</taxon>
        <taxon>Magnoliopsida</taxon>
        <taxon>Ranunculales</taxon>
        <taxon>Ranunculaceae</taxon>
        <taxon>Coptidoideae</taxon>
        <taxon>Coptis</taxon>
    </lineage>
</organism>
<dbReference type="Pfam" id="PF00485">
    <property type="entry name" value="PRK"/>
    <property type="match status" value="2"/>
</dbReference>
<protein>
    <recommendedName>
        <fullName evidence="3">AAA+ ATPase domain-containing protein</fullName>
    </recommendedName>
</protein>
<dbReference type="OrthoDB" id="738517at2759"/>
<name>A0A835H9M7_9MAGN</name>
<sequence>MDDEVVQRVFEEGGRDYQLQQQQQPSTSSSSSSSILQSLPLHVSFDHGFYLLVKALQELREKKDGLVTVGIGGPSGSGKTSLSEKVASVIGCEVISMENYRDGLDDGNDLDSIDFDTLVRNLECRVLIDFRMKVAAYVPVEAVVVFRQIEQACMLNQDLMKGKDAVMPLFDFQEKRRVGSKTLKSTTGVVVVDGTYALHSKLRSLLDIRVAVVGGVHFSLLSKVRYDIGDSCSLDSLIDSIFPLFRKHIEPDLHHAQIRINNSFVSSFREPIYKLKCKSKSTNVSTYSFHGNDEQIDNFIEMYLRPPSAHEEARINDWIKVRQSGIRYYISLGDQRIVDKNFIIRPKAEFEVGKMTLGGLLHLGYTVVVSYKRISSSISNGNLSLSLEFIDSLGETFMVLRGTDRKVVGAEASRMDIKGPWITKSYLEMILESKGVPRLNTPPPLSSASIVGVQEKVIVPKPIRVTSNLVSKLEDLSQPWTRSPTKSKVDPVVATWRFISAVTPHADNLSHEATTDSSVFRDLMQLAPMPDSYDLDRGLLLAVQAIQALLENKGLPVLVGIGGPSGSGKTSLAHKMANIVGCEVISLESYYKSEHVKDFKYDDFGSIDLSLLSKNIDDIRNCQRTKVPIFDLENCTRSGFKELQVSEDCGVVIFEGVYALHPDIRKSLDLWIAVVGGVHSHLIARVQRDKNRAGCFVSQNEIMMTVFPMFQQHIEPHLVHAHLKIRNDFDPVLSPESSLFVLKSKVQVEYQDIIKILDAAKLCSSVQNFTDIYLRLPGTPNGQLAEGECIRVRLCEGRFALLIREPIREGNFIIQPKVDFDISISTVSGLLYLGYQAVAYIEASALIYQDGKILIEVDHLQDTPNPYIQIKGTNREVVTAAGSTLDLDGSYTTKSYLQIILESLPTTERSSTGIHSHQAIKLQELVEFIQSQGCGSVAESSPSRGGLPMESIIEDMQSRIRRLERCQTINTVLWTFLMSALVGYSLYQRKRD</sequence>
<dbReference type="SUPFAM" id="SSF55154">
    <property type="entry name" value="CYTH-like phosphatases"/>
    <property type="match status" value="1"/>
</dbReference>
<feature type="region of interest" description="Disordered" evidence="1">
    <location>
        <begin position="12"/>
        <end position="33"/>
    </location>
</feature>
<gene>
    <name evidence="4" type="ORF">IFM89_019282</name>
</gene>
<dbReference type="InterPro" id="IPR033469">
    <property type="entry name" value="CYTH-like_dom_sf"/>
</dbReference>
<dbReference type="EMBL" id="JADFTS010000008">
    <property type="protein sequence ID" value="KAF9592978.1"/>
    <property type="molecule type" value="Genomic_DNA"/>
</dbReference>
<proteinExistence type="predicted"/>
<evidence type="ECO:0000256" key="2">
    <source>
        <dbReference type="SAM" id="Phobius"/>
    </source>
</evidence>
<dbReference type="AlphaFoldDB" id="A0A835H9M7"/>
<dbReference type="InterPro" id="IPR003593">
    <property type="entry name" value="AAA+_ATPase"/>
</dbReference>
<keyword evidence="2" id="KW-1133">Transmembrane helix</keyword>
<reference evidence="4 5" key="1">
    <citation type="submission" date="2020-10" db="EMBL/GenBank/DDBJ databases">
        <title>The Coptis chinensis genome and diversification of protoberbering-type alkaloids.</title>
        <authorList>
            <person name="Wang B."/>
            <person name="Shu S."/>
            <person name="Song C."/>
            <person name="Liu Y."/>
        </authorList>
    </citation>
    <scope>NUCLEOTIDE SEQUENCE [LARGE SCALE GENOMIC DNA]</scope>
    <source>
        <strain evidence="4">HL-2020</strain>
        <tissue evidence="4">Leaf</tissue>
    </source>
</reference>
<dbReference type="SMART" id="SM00382">
    <property type="entry name" value="AAA"/>
    <property type="match status" value="2"/>
</dbReference>
<dbReference type="Gene3D" id="2.40.320.10">
    <property type="entry name" value="Hypothetical Protein Pfu-838710-001"/>
    <property type="match status" value="1"/>
</dbReference>
<keyword evidence="2" id="KW-0472">Membrane</keyword>
<dbReference type="PRINTS" id="PR00988">
    <property type="entry name" value="URIDINKINASE"/>
</dbReference>
<dbReference type="GO" id="GO:0016301">
    <property type="term" value="F:kinase activity"/>
    <property type="evidence" value="ECO:0007669"/>
    <property type="project" value="InterPro"/>
</dbReference>
<feature type="domain" description="AAA+ ATPase" evidence="3">
    <location>
        <begin position="555"/>
        <end position="708"/>
    </location>
</feature>
<dbReference type="GO" id="GO:0005524">
    <property type="term" value="F:ATP binding"/>
    <property type="evidence" value="ECO:0007669"/>
    <property type="project" value="InterPro"/>
</dbReference>
<dbReference type="Gene3D" id="3.40.50.300">
    <property type="entry name" value="P-loop containing nucleotide triphosphate hydrolases"/>
    <property type="match status" value="2"/>
</dbReference>
<dbReference type="PANTHER" id="PTHR10285">
    <property type="entry name" value="URIDINE KINASE"/>
    <property type="match status" value="1"/>
</dbReference>
<feature type="compositionally biased region" description="Low complexity" evidence="1">
    <location>
        <begin position="18"/>
        <end position="33"/>
    </location>
</feature>
<keyword evidence="5" id="KW-1185">Reference proteome</keyword>
<keyword evidence="2" id="KW-0812">Transmembrane</keyword>
<evidence type="ECO:0000313" key="5">
    <source>
        <dbReference type="Proteomes" id="UP000631114"/>
    </source>
</evidence>
<evidence type="ECO:0000259" key="3">
    <source>
        <dbReference type="SMART" id="SM00382"/>
    </source>
</evidence>
<dbReference type="Proteomes" id="UP000631114">
    <property type="component" value="Unassembled WGS sequence"/>
</dbReference>
<comment type="caution">
    <text evidence="4">The sequence shown here is derived from an EMBL/GenBank/DDBJ whole genome shotgun (WGS) entry which is preliminary data.</text>
</comment>
<dbReference type="InterPro" id="IPR027417">
    <property type="entry name" value="P-loop_NTPase"/>
</dbReference>
<dbReference type="SUPFAM" id="SSF52540">
    <property type="entry name" value="P-loop containing nucleoside triphosphate hydrolases"/>
    <property type="match status" value="2"/>
</dbReference>
<accession>A0A835H9M7</accession>
<evidence type="ECO:0000256" key="1">
    <source>
        <dbReference type="SAM" id="MobiDB-lite"/>
    </source>
</evidence>
<dbReference type="CDD" id="cd02028">
    <property type="entry name" value="UMPK_like"/>
    <property type="match status" value="2"/>
</dbReference>